<reference evidence="2 3" key="1">
    <citation type="journal article" date="2020" name="IScience">
        <title>Genome Sequencing of the Endangered Kingdonia uniflora (Circaeasteraceae, Ranunculales) Reveals Potential Mechanisms of Evolutionary Specialization.</title>
        <authorList>
            <person name="Sun Y."/>
            <person name="Deng T."/>
            <person name="Zhang A."/>
            <person name="Moore M.J."/>
            <person name="Landis J.B."/>
            <person name="Lin N."/>
            <person name="Zhang H."/>
            <person name="Zhang X."/>
            <person name="Huang J."/>
            <person name="Zhang X."/>
            <person name="Sun H."/>
            <person name="Wang H."/>
        </authorList>
    </citation>
    <scope>NUCLEOTIDE SEQUENCE [LARGE SCALE GENOMIC DNA]</scope>
    <source>
        <strain evidence="2">TB1705</strain>
        <tissue evidence="2">Leaf</tissue>
    </source>
</reference>
<organism evidence="2 3">
    <name type="scientific">Kingdonia uniflora</name>
    <dbReference type="NCBI Taxonomy" id="39325"/>
    <lineage>
        <taxon>Eukaryota</taxon>
        <taxon>Viridiplantae</taxon>
        <taxon>Streptophyta</taxon>
        <taxon>Embryophyta</taxon>
        <taxon>Tracheophyta</taxon>
        <taxon>Spermatophyta</taxon>
        <taxon>Magnoliopsida</taxon>
        <taxon>Ranunculales</taxon>
        <taxon>Circaeasteraceae</taxon>
        <taxon>Kingdonia</taxon>
    </lineage>
</organism>
<keyword evidence="1" id="KW-1133">Transmembrane helix</keyword>
<dbReference type="Proteomes" id="UP000541444">
    <property type="component" value="Unassembled WGS sequence"/>
</dbReference>
<gene>
    <name evidence="2" type="ORF">GIB67_004819</name>
</gene>
<comment type="caution">
    <text evidence="2">The sequence shown here is derived from an EMBL/GenBank/DDBJ whole genome shotgun (WGS) entry which is preliminary data.</text>
</comment>
<dbReference type="EMBL" id="JACGCM010002137">
    <property type="protein sequence ID" value="KAF6144146.1"/>
    <property type="molecule type" value="Genomic_DNA"/>
</dbReference>
<keyword evidence="1" id="KW-0812">Transmembrane</keyword>
<protein>
    <submittedName>
        <fullName evidence="2">Uncharacterized protein</fullName>
    </submittedName>
</protein>
<evidence type="ECO:0000313" key="2">
    <source>
        <dbReference type="EMBL" id="KAF6144146.1"/>
    </source>
</evidence>
<proteinExistence type="predicted"/>
<name>A0A7J7LNB8_9MAGN</name>
<feature type="transmembrane region" description="Helical" evidence="1">
    <location>
        <begin position="32"/>
        <end position="50"/>
    </location>
</feature>
<evidence type="ECO:0000256" key="1">
    <source>
        <dbReference type="SAM" id="Phobius"/>
    </source>
</evidence>
<keyword evidence="1" id="KW-0472">Membrane</keyword>
<evidence type="ECO:0000313" key="3">
    <source>
        <dbReference type="Proteomes" id="UP000541444"/>
    </source>
</evidence>
<keyword evidence="3" id="KW-1185">Reference proteome</keyword>
<accession>A0A7J7LNB8</accession>
<sequence length="93" mass="10908">MPDQGYATRELVIYFNYLCYLNGNKGWSGIDALVSTPIYLIICFIFLFILKPTQTRCYWIKLVARSIIRTTSLLGYDPAFFCTQQYTVRLRVF</sequence>
<dbReference type="AlphaFoldDB" id="A0A7J7LNB8"/>